<name>A0A9D1II54_9BURK</name>
<feature type="binding site" evidence="9">
    <location>
        <begin position="88"/>
        <end position="90"/>
    </location>
    <ligand>
        <name>ATP</name>
        <dbReference type="ChEBI" id="CHEBI:30616"/>
    </ligand>
</feature>
<feature type="binding site" evidence="9">
    <location>
        <position position="73"/>
    </location>
    <ligand>
        <name>substrate</name>
    </ligand>
</feature>
<dbReference type="GO" id="GO:0005524">
    <property type="term" value="F:ATP binding"/>
    <property type="evidence" value="ECO:0007669"/>
    <property type="project" value="UniProtKB-KW"/>
</dbReference>
<dbReference type="PRINTS" id="PR01020">
    <property type="entry name" value="LPSBIOSNTHSS"/>
</dbReference>
<comment type="cofactor">
    <cofactor evidence="9">
        <name>Mg(2+)</name>
        <dbReference type="ChEBI" id="CHEBI:18420"/>
    </cofactor>
</comment>
<feature type="binding site" evidence="9">
    <location>
        <begin position="9"/>
        <end position="10"/>
    </location>
    <ligand>
        <name>ATP</name>
        <dbReference type="ChEBI" id="CHEBI:30616"/>
    </ligand>
</feature>
<gene>
    <name evidence="9 11" type="primary">coaD</name>
    <name evidence="11" type="ORF">IAC56_03720</name>
</gene>
<proteinExistence type="inferred from homology"/>
<comment type="caution">
    <text evidence="11">The sequence shown here is derived from an EMBL/GenBank/DDBJ whole genome shotgun (WGS) entry which is preliminary data.</text>
</comment>
<dbReference type="EMBL" id="DVMY01000063">
    <property type="protein sequence ID" value="HIU37365.1"/>
    <property type="molecule type" value="Genomic_DNA"/>
</dbReference>
<feature type="binding site" evidence="9">
    <location>
        <position position="87"/>
    </location>
    <ligand>
        <name>substrate</name>
    </ligand>
</feature>
<dbReference type="GO" id="GO:0005737">
    <property type="term" value="C:cytoplasm"/>
    <property type="evidence" value="ECO:0007669"/>
    <property type="project" value="UniProtKB-SubCell"/>
</dbReference>
<evidence type="ECO:0000256" key="9">
    <source>
        <dbReference type="HAMAP-Rule" id="MF_00151"/>
    </source>
</evidence>
<evidence type="ECO:0000256" key="6">
    <source>
        <dbReference type="ARBA" id="ARBA00022842"/>
    </source>
</evidence>
<dbReference type="InterPro" id="IPR014729">
    <property type="entry name" value="Rossmann-like_a/b/a_fold"/>
</dbReference>
<dbReference type="InterPro" id="IPR001980">
    <property type="entry name" value="PPAT"/>
</dbReference>
<feature type="binding site" evidence="9">
    <location>
        <position position="98"/>
    </location>
    <ligand>
        <name>ATP</name>
        <dbReference type="ChEBI" id="CHEBI:30616"/>
    </ligand>
</feature>
<dbReference type="CDD" id="cd02163">
    <property type="entry name" value="PPAT"/>
    <property type="match status" value="1"/>
</dbReference>
<keyword evidence="2 9" id="KW-0808">Transferase</keyword>
<dbReference type="InterPro" id="IPR004821">
    <property type="entry name" value="Cyt_trans-like"/>
</dbReference>
<keyword evidence="1 9" id="KW-0963">Cytoplasm</keyword>
<keyword evidence="3 9" id="KW-0548">Nucleotidyltransferase</keyword>
<reference evidence="11" key="2">
    <citation type="journal article" date="2021" name="PeerJ">
        <title>Extensive microbial diversity within the chicken gut microbiome revealed by metagenomics and culture.</title>
        <authorList>
            <person name="Gilroy R."/>
            <person name="Ravi A."/>
            <person name="Getino M."/>
            <person name="Pursley I."/>
            <person name="Horton D.L."/>
            <person name="Alikhan N.F."/>
            <person name="Baker D."/>
            <person name="Gharbi K."/>
            <person name="Hall N."/>
            <person name="Watson M."/>
            <person name="Adriaenssens E.M."/>
            <person name="Foster-Nyarko E."/>
            <person name="Jarju S."/>
            <person name="Secka A."/>
            <person name="Antonio M."/>
            <person name="Oren A."/>
            <person name="Chaudhuri R.R."/>
            <person name="La Ragione R."/>
            <person name="Hildebrand F."/>
            <person name="Pallen M.J."/>
        </authorList>
    </citation>
    <scope>NUCLEOTIDE SEQUENCE</scope>
    <source>
        <strain evidence="11">7463</strain>
    </source>
</reference>
<feature type="binding site" evidence="9">
    <location>
        <begin position="123"/>
        <end position="129"/>
    </location>
    <ligand>
        <name>ATP</name>
        <dbReference type="ChEBI" id="CHEBI:30616"/>
    </ligand>
</feature>
<dbReference type="Proteomes" id="UP000824083">
    <property type="component" value="Unassembled WGS sequence"/>
</dbReference>
<dbReference type="Gene3D" id="3.40.50.620">
    <property type="entry name" value="HUPs"/>
    <property type="match status" value="1"/>
</dbReference>
<dbReference type="GO" id="GO:0015937">
    <property type="term" value="P:coenzyme A biosynthetic process"/>
    <property type="evidence" value="ECO:0007669"/>
    <property type="project" value="UniProtKB-UniRule"/>
</dbReference>
<comment type="subcellular location">
    <subcellularLocation>
        <location evidence="9">Cytoplasm</location>
    </subcellularLocation>
</comment>
<comment type="function">
    <text evidence="9">Reversibly transfers an adenylyl group from ATP to 4'-phosphopantetheine, yielding dephospho-CoA (dPCoA) and pyrophosphate.</text>
</comment>
<dbReference type="PANTHER" id="PTHR21342:SF1">
    <property type="entry name" value="PHOSPHOPANTETHEINE ADENYLYLTRANSFERASE"/>
    <property type="match status" value="1"/>
</dbReference>
<evidence type="ECO:0000313" key="12">
    <source>
        <dbReference type="Proteomes" id="UP000824083"/>
    </source>
</evidence>
<evidence type="ECO:0000256" key="4">
    <source>
        <dbReference type="ARBA" id="ARBA00022741"/>
    </source>
</evidence>
<comment type="subunit">
    <text evidence="9">Homohexamer.</text>
</comment>
<evidence type="ECO:0000256" key="5">
    <source>
        <dbReference type="ARBA" id="ARBA00022840"/>
    </source>
</evidence>
<comment type="similarity">
    <text evidence="9">Belongs to the bacterial CoaD family.</text>
</comment>
<dbReference type="PANTHER" id="PTHR21342">
    <property type="entry name" value="PHOSPHOPANTETHEINE ADENYLYLTRANSFERASE"/>
    <property type="match status" value="1"/>
</dbReference>
<reference evidence="11" key="1">
    <citation type="submission" date="2020-10" db="EMBL/GenBank/DDBJ databases">
        <authorList>
            <person name="Gilroy R."/>
        </authorList>
    </citation>
    <scope>NUCLEOTIDE SEQUENCE</scope>
    <source>
        <strain evidence="11">7463</strain>
    </source>
</reference>
<feature type="binding site" evidence="9">
    <location>
        <position position="9"/>
    </location>
    <ligand>
        <name>substrate</name>
    </ligand>
</feature>
<keyword evidence="4 9" id="KW-0547">Nucleotide-binding</keyword>
<organism evidence="11 12">
    <name type="scientific">Candidatus Aphodousia faecigallinarum</name>
    <dbReference type="NCBI Taxonomy" id="2840677"/>
    <lineage>
        <taxon>Bacteria</taxon>
        <taxon>Pseudomonadati</taxon>
        <taxon>Pseudomonadota</taxon>
        <taxon>Betaproteobacteria</taxon>
        <taxon>Burkholderiales</taxon>
        <taxon>Sutterellaceae</taxon>
        <taxon>Sutterellaceae incertae sedis</taxon>
        <taxon>Candidatus Aphodousia</taxon>
    </lineage>
</organism>
<sequence>MTIAIYAGTFDPFTLGHEDVLHRARQIFDEVIVAVAADTGKNTFFSFPERVELARETLEGIPGVKVIGFEGLLSEFVKATGATVLIRGVRNGSDFDYETRMACVNHALNKNVQTIFFPPINGTQSISGSLVREIHRLGGDVSAFVSPCVCRALEAKRKGAPS</sequence>
<dbReference type="NCBIfam" id="TIGR01510">
    <property type="entry name" value="coaD_prev_kdtB"/>
    <property type="match status" value="1"/>
</dbReference>
<dbReference type="EC" id="2.7.7.3" evidence="9"/>
<keyword evidence="6 9" id="KW-0460">Magnesium</keyword>
<comment type="catalytic activity">
    <reaction evidence="8 9">
        <text>(R)-4'-phosphopantetheine + ATP + H(+) = 3'-dephospho-CoA + diphosphate</text>
        <dbReference type="Rhea" id="RHEA:19801"/>
        <dbReference type="ChEBI" id="CHEBI:15378"/>
        <dbReference type="ChEBI" id="CHEBI:30616"/>
        <dbReference type="ChEBI" id="CHEBI:33019"/>
        <dbReference type="ChEBI" id="CHEBI:57328"/>
        <dbReference type="ChEBI" id="CHEBI:61723"/>
        <dbReference type="EC" id="2.7.7.3"/>
    </reaction>
</comment>
<evidence type="ECO:0000259" key="10">
    <source>
        <dbReference type="Pfam" id="PF01467"/>
    </source>
</evidence>
<keyword evidence="7 9" id="KW-0173">Coenzyme A biosynthesis</keyword>
<evidence type="ECO:0000256" key="7">
    <source>
        <dbReference type="ARBA" id="ARBA00022993"/>
    </source>
</evidence>
<feature type="domain" description="Cytidyltransferase-like" evidence="10">
    <location>
        <begin position="5"/>
        <end position="133"/>
    </location>
</feature>
<feature type="site" description="Transition state stabilizer" evidence="9">
    <location>
        <position position="17"/>
    </location>
</feature>
<evidence type="ECO:0000256" key="1">
    <source>
        <dbReference type="ARBA" id="ARBA00022490"/>
    </source>
</evidence>
<protein>
    <recommendedName>
        <fullName evidence="9">Phosphopantetheine adenylyltransferase</fullName>
        <ecNumber evidence="9">2.7.7.3</ecNumber>
    </recommendedName>
    <alternativeName>
        <fullName evidence="9">Dephospho-CoA pyrophosphorylase</fullName>
    </alternativeName>
    <alternativeName>
        <fullName evidence="9">Pantetheine-phosphate adenylyltransferase</fullName>
        <shortName evidence="9">PPAT</shortName>
    </alternativeName>
</protein>
<evidence type="ECO:0000313" key="11">
    <source>
        <dbReference type="EMBL" id="HIU37365.1"/>
    </source>
</evidence>
<feature type="binding site" evidence="9">
    <location>
        <position position="41"/>
    </location>
    <ligand>
        <name>substrate</name>
    </ligand>
</feature>
<evidence type="ECO:0000256" key="2">
    <source>
        <dbReference type="ARBA" id="ARBA00022679"/>
    </source>
</evidence>
<dbReference type="SUPFAM" id="SSF52374">
    <property type="entry name" value="Nucleotidylyl transferase"/>
    <property type="match status" value="1"/>
</dbReference>
<dbReference type="AlphaFoldDB" id="A0A9D1II54"/>
<dbReference type="GO" id="GO:0004595">
    <property type="term" value="F:pantetheine-phosphate adenylyltransferase activity"/>
    <property type="evidence" value="ECO:0007669"/>
    <property type="project" value="UniProtKB-UniRule"/>
</dbReference>
<dbReference type="HAMAP" id="MF_00151">
    <property type="entry name" value="PPAT_bact"/>
    <property type="match status" value="1"/>
</dbReference>
<keyword evidence="5 9" id="KW-0067">ATP-binding</keyword>
<feature type="binding site" evidence="9">
    <location>
        <position position="17"/>
    </location>
    <ligand>
        <name>ATP</name>
        <dbReference type="ChEBI" id="CHEBI:30616"/>
    </ligand>
</feature>
<accession>A0A9D1II54</accession>
<evidence type="ECO:0000256" key="8">
    <source>
        <dbReference type="ARBA" id="ARBA00029346"/>
    </source>
</evidence>
<comment type="pathway">
    <text evidence="9">Cofactor biosynthesis; coenzyme A biosynthesis; CoA from (R)-pantothenate: step 4/5.</text>
</comment>
<dbReference type="Pfam" id="PF01467">
    <property type="entry name" value="CTP_transf_like"/>
    <property type="match status" value="1"/>
</dbReference>
<dbReference type="NCBIfam" id="TIGR00125">
    <property type="entry name" value="cyt_tran_rel"/>
    <property type="match status" value="1"/>
</dbReference>
<evidence type="ECO:0000256" key="3">
    <source>
        <dbReference type="ARBA" id="ARBA00022695"/>
    </source>
</evidence>